<reference evidence="3" key="1">
    <citation type="submission" date="2021-02" db="EMBL/GenBank/DDBJ databases">
        <authorList>
            <person name="Dougan E. K."/>
            <person name="Rhodes N."/>
            <person name="Thang M."/>
            <person name="Chan C."/>
        </authorList>
    </citation>
    <scope>NUCLEOTIDE SEQUENCE</scope>
</reference>
<feature type="compositionally biased region" description="Basic and acidic residues" evidence="2">
    <location>
        <begin position="329"/>
        <end position="344"/>
    </location>
</feature>
<dbReference type="EMBL" id="CAJNIZ010042681">
    <property type="protein sequence ID" value="CAE7631984.1"/>
    <property type="molecule type" value="Genomic_DNA"/>
</dbReference>
<accession>A0A812VLZ9</accession>
<feature type="compositionally biased region" description="Polar residues" evidence="2">
    <location>
        <begin position="303"/>
        <end position="320"/>
    </location>
</feature>
<dbReference type="OrthoDB" id="433755at2759"/>
<dbReference type="Proteomes" id="UP000649617">
    <property type="component" value="Unassembled WGS sequence"/>
</dbReference>
<evidence type="ECO:0000313" key="3">
    <source>
        <dbReference type="EMBL" id="CAE7631984.1"/>
    </source>
</evidence>
<dbReference type="AlphaFoldDB" id="A0A812VLZ9"/>
<feature type="coiled-coil region" evidence="1">
    <location>
        <begin position="107"/>
        <end position="134"/>
    </location>
</feature>
<organism evidence="3 4">
    <name type="scientific">Symbiodinium pilosum</name>
    <name type="common">Dinoflagellate</name>
    <dbReference type="NCBI Taxonomy" id="2952"/>
    <lineage>
        <taxon>Eukaryota</taxon>
        <taxon>Sar</taxon>
        <taxon>Alveolata</taxon>
        <taxon>Dinophyceae</taxon>
        <taxon>Suessiales</taxon>
        <taxon>Symbiodiniaceae</taxon>
        <taxon>Symbiodinium</taxon>
    </lineage>
</organism>
<evidence type="ECO:0000313" key="4">
    <source>
        <dbReference type="Proteomes" id="UP000649617"/>
    </source>
</evidence>
<comment type="caution">
    <text evidence="3">The sequence shown here is derived from an EMBL/GenBank/DDBJ whole genome shotgun (WGS) entry which is preliminary data.</text>
</comment>
<name>A0A812VLZ9_SYMPI</name>
<proteinExistence type="predicted"/>
<gene>
    <name evidence="3" type="primary">SLC4A1AP</name>
    <name evidence="3" type="ORF">SPIL2461_LOCUS16593</name>
</gene>
<evidence type="ECO:0000256" key="2">
    <source>
        <dbReference type="SAM" id="MobiDB-lite"/>
    </source>
</evidence>
<feature type="compositionally biased region" description="Low complexity" evidence="2">
    <location>
        <begin position="345"/>
        <end position="361"/>
    </location>
</feature>
<feature type="coiled-coil region" evidence="1">
    <location>
        <begin position="56"/>
        <end position="83"/>
    </location>
</feature>
<sequence>MEAADKERLYQVNWGMAEDAVETNTEELHDDAKKLLDANGKLDLDKVRELQLTQKQDAMVQKLDQKQRKIANLFREKQRQEDQAAHRAQKKAQANLDIDELPDSGMGTQNMERLQKLEEKIQKSEEDFAAQADTLFVSLGMKRAGFSERVSKRTAALYDTRDDESDDEFFDRAAVQKPSAQKVEEADIPSELMGLPVLDDVENQKSLEVKVSQLKAEQARVAAQLAAEKVKAKKQAAQEEPEDSLDAFMNATVAELRQDRGEKLQRRAEAVNERLVKFEAMLKEAKTNTEEVQSAPVKRQKVEASSASAPATKARSNAPASTAEVLARLTEKEEKAAAKAEPKAKPAALAEPSKAAAPAEAKAPEEVKTEPTDPAAKAKAMAPPSALPSKARAHIDPEKAGLQFMAPEPAAKKKKVYGVAMPPKFASSRDADQ</sequence>
<protein>
    <submittedName>
        <fullName evidence="3">SLC4A1AP protein</fullName>
    </submittedName>
</protein>
<keyword evidence="1" id="KW-0175">Coiled coil</keyword>
<keyword evidence="4" id="KW-1185">Reference proteome</keyword>
<feature type="compositionally biased region" description="Low complexity" evidence="2">
    <location>
        <begin position="374"/>
        <end position="390"/>
    </location>
</feature>
<feature type="region of interest" description="Disordered" evidence="2">
    <location>
        <begin position="286"/>
        <end position="396"/>
    </location>
</feature>
<feature type="compositionally biased region" description="Basic and acidic residues" evidence="2">
    <location>
        <begin position="362"/>
        <end position="371"/>
    </location>
</feature>
<feature type="non-terminal residue" evidence="3">
    <location>
        <position position="1"/>
    </location>
</feature>
<evidence type="ECO:0000256" key="1">
    <source>
        <dbReference type="SAM" id="Coils"/>
    </source>
</evidence>